<evidence type="ECO:0008006" key="5">
    <source>
        <dbReference type="Google" id="ProtNLM"/>
    </source>
</evidence>
<dbReference type="RefSeq" id="WP_092907127.1">
    <property type="nucleotide sequence ID" value="NZ_FOUZ01000004.1"/>
</dbReference>
<reference evidence="4" key="1">
    <citation type="submission" date="2016-10" db="EMBL/GenBank/DDBJ databases">
        <authorList>
            <person name="Varghese N."/>
            <person name="Submissions S."/>
        </authorList>
    </citation>
    <scope>NUCLEOTIDE SEQUENCE [LARGE SCALE GENOMIC DNA]</scope>
    <source>
        <strain evidence="4">XJ109</strain>
    </source>
</reference>
<protein>
    <recommendedName>
        <fullName evidence="5">Outer membrane lipoprotein-sorting protein</fullName>
    </recommendedName>
</protein>
<evidence type="ECO:0000313" key="4">
    <source>
        <dbReference type="Proteomes" id="UP000199149"/>
    </source>
</evidence>
<dbReference type="SUPFAM" id="SSF89392">
    <property type="entry name" value="Prokaryotic lipoproteins and lipoprotein localization factors"/>
    <property type="match status" value="1"/>
</dbReference>
<accession>A0A1I4UUH3</accession>
<dbReference type="EMBL" id="FOUZ01000004">
    <property type="protein sequence ID" value="SFM92576.1"/>
    <property type="molecule type" value="Genomic_DNA"/>
</dbReference>
<feature type="signal peptide" evidence="2">
    <location>
        <begin position="1"/>
        <end position="20"/>
    </location>
</feature>
<evidence type="ECO:0000313" key="3">
    <source>
        <dbReference type="EMBL" id="SFM92576.1"/>
    </source>
</evidence>
<keyword evidence="1 2" id="KW-0732">Signal</keyword>
<sequence>MKKIIYTFILLLVGVGTLNAQSAKQILDKVYTKYTNANSYYIKFDFNHTINGKLTARSGEVYSMKQKFNLNVGDINQIFTGKELITVSKDDKEVTISDASNTDDFLTPTKVLNTYRSGYNYALADKIKVGNQTIQHIKLTPTGSSSMKHCILGVNTANNQIYDYKEVGKNGETTSIIVKDYLENLLIHKSYFNFDQKKYKSQGYIITQL</sequence>
<dbReference type="InterPro" id="IPR029046">
    <property type="entry name" value="LolA/LolB/LppX"/>
</dbReference>
<keyword evidence="4" id="KW-1185">Reference proteome</keyword>
<gene>
    <name evidence="3" type="ORF">SAMN05421738_104127</name>
</gene>
<dbReference type="Gene3D" id="2.50.20.10">
    <property type="entry name" value="Lipoprotein localisation LolA/LolB/LppX"/>
    <property type="match status" value="1"/>
</dbReference>
<evidence type="ECO:0000256" key="1">
    <source>
        <dbReference type="ARBA" id="ARBA00022729"/>
    </source>
</evidence>
<dbReference type="STRING" id="684065.SAMN05421738_104127"/>
<feature type="chain" id="PRO_5011727967" description="Outer membrane lipoprotein-sorting protein" evidence="2">
    <location>
        <begin position="21"/>
        <end position="209"/>
    </location>
</feature>
<dbReference type="Proteomes" id="UP000199149">
    <property type="component" value="Unassembled WGS sequence"/>
</dbReference>
<name>A0A1I4UUH3_9FLAO</name>
<evidence type="ECO:0000256" key="2">
    <source>
        <dbReference type="SAM" id="SignalP"/>
    </source>
</evidence>
<dbReference type="OrthoDB" id="1491557at2"/>
<organism evidence="3 4">
    <name type="scientific">Algoriella xinjiangensis</name>
    <dbReference type="NCBI Taxonomy" id="684065"/>
    <lineage>
        <taxon>Bacteria</taxon>
        <taxon>Pseudomonadati</taxon>
        <taxon>Bacteroidota</taxon>
        <taxon>Flavobacteriia</taxon>
        <taxon>Flavobacteriales</taxon>
        <taxon>Weeksellaceae</taxon>
        <taxon>Algoriella</taxon>
    </lineage>
</organism>
<dbReference type="AlphaFoldDB" id="A0A1I4UUH3"/>
<proteinExistence type="predicted"/>